<keyword evidence="3" id="KW-0238">DNA-binding</keyword>
<dbReference type="Proteomes" id="UP000241769">
    <property type="component" value="Unassembled WGS sequence"/>
</dbReference>
<feature type="region of interest" description="Disordered" evidence="1">
    <location>
        <begin position="254"/>
        <end position="288"/>
    </location>
</feature>
<feature type="transmembrane region" description="Helical" evidence="2">
    <location>
        <begin position="125"/>
        <end position="145"/>
    </location>
</feature>
<keyword evidence="2" id="KW-0472">Membrane</keyword>
<dbReference type="GO" id="GO:0003677">
    <property type="term" value="F:DNA binding"/>
    <property type="evidence" value="ECO:0007669"/>
    <property type="project" value="UniProtKB-KW"/>
</dbReference>
<evidence type="ECO:0000313" key="3">
    <source>
        <dbReference type="EMBL" id="PRP73265.1"/>
    </source>
</evidence>
<proteinExistence type="predicted"/>
<comment type="caution">
    <text evidence="3">The sequence shown here is derived from an EMBL/GenBank/DDBJ whole genome shotgun (WGS) entry which is preliminary data.</text>
</comment>
<dbReference type="InParanoid" id="A0A2P6MNM5"/>
<evidence type="ECO:0000256" key="2">
    <source>
        <dbReference type="SAM" id="Phobius"/>
    </source>
</evidence>
<accession>A0A2P6MNM5</accession>
<reference evidence="3 4" key="1">
    <citation type="journal article" date="2018" name="Genome Biol. Evol.">
        <title>Multiple Roots of Fruiting Body Formation in Amoebozoa.</title>
        <authorList>
            <person name="Hillmann F."/>
            <person name="Forbes G."/>
            <person name="Novohradska S."/>
            <person name="Ferling I."/>
            <person name="Riege K."/>
            <person name="Groth M."/>
            <person name="Westermann M."/>
            <person name="Marz M."/>
            <person name="Spaller T."/>
            <person name="Winckler T."/>
            <person name="Schaap P."/>
            <person name="Glockner G."/>
        </authorList>
    </citation>
    <scope>NUCLEOTIDE SEQUENCE [LARGE SCALE GENOMIC DNA]</scope>
    <source>
        <strain evidence="3 4">Jena</strain>
    </source>
</reference>
<protein>
    <submittedName>
        <fullName evidence="3">Nucleoid DNA-binding protein</fullName>
    </submittedName>
</protein>
<sequence>MTTPSRPRNDLYLKGLKTTNNKRDVLAADLKGLTNGEVNGAAKMATAAWIQTASDMELDICLTLSKEEFIDAVKAKGPTTQVNTEKKRLSLEEINENKKLHGIFYSKWLARANPSYQTPEDQHSVTSGVMVVVASAVIIGAAHSVKQSFRVFQFWRYRGPKTQMVDGKEYPTSLYAKRRTAAGFDDKPLVTPETLRASDLFGLPWFLCGSIFSVASGLRIITKQFKRSTFTKTPNAPPTNTFDTATKATNTTTKAADTATKATNTSTKATDTATKATNTTPPTGTSSK</sequence>
<name>A0A2P6MNM5_9EUKA</name>
<dbReference type="AlphaFoldDB" id="A0A2P6MNM5"/>
<evidence type="ECO:0000256" key="1">
    <source>
        <dbReference type="SAM" id="MobiDB-lite"/>
    </source>
</evidence>
<dbReference type="EMBL" id="MDYQ01000647">
    <property type="protein sequence ID" value="PRP73265.1"/>
    <property type="molecule type" value="Genomic_DNA"/>
</dbReference>
<evidence type="ECO:0000313" key="4">
    <source>
        <dbReference type="Proteomes" id="UP000241769"/>
    </source>
</evidence>
<keyword evidence="2" id="KW-0812">Transmembrane</keyword>
<keyword evidence="2" id="KW-1133">Transmembrane helix</keyword>
<keyword evidence="4" id="KW-1185">Reference proteome</keyword>
<organism evidence="3 4">
    <name type="scientific">Planoprotostelium fungivorum</name>
    <dbReference type="NCBI Taxonomy" id="1890364"/>
    <lineage>
        <taxon>Eukaryota</taxon>
        <taxon>Amoebozoa</taxon>
        <taxon>Evosea</taxon>
        <taxon>Variosea</taxon>
        <taxon>Cavosteliida</taxon>
        <taxon>Cavosteliaceae</taxon>
        <taxon>Planoprotostelium</taxon>
    </lineage>
</organism>
<gene>
    <name evidence="3" type="ORF">PROFUN_16818</name>
</gene>
<feature type="transmembrane region" description="Helical" evidence="2">
    <location>
        <begin position="203"/>
        <end position="222"/>
    </location>
</feature>